<dbReference type="PANTHER" id="PTHR13510:SF44">
    <property type="entry name" value="RABENOSYN-5"/>
    <property type="match status" value="1"/>
</dbReference>
<keyword evidence="2" id="KW-1185">Reference proteome</keyword>
<dbReference type="EMBL" id="JAGDFL010000035">
    <property type="protein sequence ID" value="KAG7400227.1"/>
    <property type="molecule type" value="Genomic_DNA"/>
</dbReference>
<dbReference type="OrthoDB" id="105015at2759"/>
<evidence type="ECO:0008006" key="3">
    <source>
        <dbReference type="Google" id="ProtNLM"/>
    </source>
</evidence>
<gene>
    <name evidence="1" type="ORF">PHYBOEH_006565</name>
</gene>
<organism evidence="1 2">
    <name type="scientific">Phytophthora boehmeriae</name>
    <dbReference type="NCBI Taxonomy" id="109152"/>
    <lineage>
        <taxon>Eukaryota</taxon>
        <taxon>Sar</taxon>
        <taxon>Stramenopiles</taxon>
        <taxon>Oomycota</taxon>
        <taxon>Peronosporomycetes</taxon>
        <taxon>Peronosporales</taxon>
        <taxon>Peronosporaceae</taxon>
        <taxon>Phytophthora</taxon>
    </lineage>
</organism>
<reference evidence="1" key="1">
    <citation type="submission" date="2021-02" db="EMBL/GenBank/DDBJ databases">
        <authorList>
            <person name="Palmer J.M."/>
        </authorList>
    </citation>
    <scope>NUCLEOTIDE SEQUENCE</scope>
    <source>
        <strain evidence="1">SCRP23</strain>
    </source>
</reference>
<accession>A0A8T1X2A3</accession>
<comment type="caution">
    <text evidence="1">The sequence shown here is derived from an EMBL/GenBank/DDBJ whole genome shotgun (WGS) entry which is preliminary data.</text>
</comment>
<name>A0A8T1X2A3_9STRA</name>
<sequence>MKFPLPRNIFPSIELPHAEAAELEAYATSVVHETRDYYRDFLTERQGQVDSSEWKKLKQHDRFALYKQYGAAAAQRRNASTLRDPHLGNEVVPLMLAVGSLDGTVEDCMLGLRTPTSRSMQLKTAMVEDGYVDWAVLGQLVKPTPAQPFHEVSIKWAVKAHPFLVGKVMRVRDIVYLETTGFTTITGPDGREQPLGYHLKHSIDLPDVRELSEFNIVRAKLSFCYLYLQRSERVVDVFLRGFVCAKGEAPESFVVTTVTEIVMSIPKNLECAKMYKLAYLLKHATPPLISSKTRDKVKICTVCKRTVKPAPASDIHKICYVCCARVCSSCRVVHKILKMSPYKPGVTEEKMTFCVRCVRTATKTSACLVAVQNLRDADSEALPEHDPLLWNIDVGSSSSSQSSQSKSGLSAP</sequence>
<evidence type="ECO:0000313" key="2">
    <source>
        <dbReference type="Proteomes" id="UP000693981"/>
    </source>
</evidence>
<dbReference type="Proteomes" id="UP000693981">
    <property type="component" value="Unassembled WGS sequence"/>
</dbReference>
<dbReference type="AlphaFoldDB" id="A0A8T1X2A3"/>
<dbReference type="PANTHER" id="PTHR13510">
    <property type="entry name" value="FYVE-FINGER-CONTAINING RAB5 EFFECTOR PROTEIN RABENOSYN-5-RELATED"/>
    <property type="match status" value="1"/>
</dbReference>
<proteinExistence type="predicted"/>
<dbReference type="InterPro" id="IPR052727">
    <property type="entry name" value="Rab4/Rab5_effector"/>
</dbReference>
<evidence type="ECO:0000313" key="1">
    <source>
        <dbReference type="EMBL" id="KAG7400227.1"/>
    </source>
</evidence>
<protein>
    <recommendedName>
        <fullName evidence="3">FYVE-type domain-containing protein</fullName>
    </recommendedName>
</protein>